<evidence type="ECO:0000313" key="4">
    <source>
        <dbReference type="Proteomes" id="UP001558652"/>
    </source>
</evidence>
<accession>A0ABD0YR36</accession>
<sequence length="407" mass="45598">MPCGCEATTVAGFGPMRREIKMNLGPISGVIRTVKSHVMDWGPPMYQVILGADTLRPLGARMTAGSGEWRVRLGKTRYRSVKLVTKGEYVWAAVVRSPDVVTPKIYDGAGVVPMRGEMKLNLEPNSGVKRTVKAHVMDWGPPMYQVILGADALRPLGAWVTEGSDEWRVSPLWVVPKPPAADGTPRYRVVVDFRELNKRIRTERYPLPRMEDMLDRMHGAKVFSIVDLKSGYHQIRMHPGDVKKTAFQFERGKYGWVQALTHLRELAESGPNLEVREPEGLRYLREWTESGPDLPPTKPGPSAGTEQMSPGEEVGQLSWSHAIVNNKPRQVILKTGTGQGVTVTHSRYARTRTWTVTAVSLASDDNVLTAMTTFLQNDVTYYVYADRVQDRERLNRLYATGRLGSTR</sequence>
<dbReference type="SUPFAM" id="SSF56672">
    <property type="entry name" value="DNA/RNA polymerases"/>
    <property type="match status" value="1"/>
</dbReference>
<dbReference type="PANTHER" id="PTHR24559">
    <property type="entry name" value="TRANSPOSON TY3-I GAG-POL POLYPROTEIN"/>
    <property type="match status" value="1"/>
</dbReference>
<dbReference type="InterPro" id="IPR043502">
    <property type="entry name" value="DNA/RNA_pol_sf"/>
</dbReference>
<protein>
    <recommendedName>
        <fullName evidence="2">Reverse transcriptase domain-containing protein</fullName>
    </recommendedName>
</protein>
<evidence type="ECO:0000256" key="1">
    <source>
        <dbReference type="SAM" id="MobiDB-lite"/>
    </source>
</evidence>
<dbReference type="InterPro" id="IPR053134">
    <property type="entry name" value="RNA-dir_DNA_polymerase"/>
</dbReference>
<reference evidence="3 4" key="1">
    <citation type="submission" date="2024-07" db="EMBL/GenBank/DDBJ databases">
        <title>Chromosome-level genome assembly of the water stick insect Ranatra chinensis (Heteroptera: Nepidae).</title>
        <authorList>
            <person name="Liu X."/>
        </authorList>
    </citation>
    <scope>NUCLEOTIDE SEQUENCE [LARGE SCALE GENOMIC DNA]</scope>
    <source>
        <strain evidence="3">Cailab_2021Rc</strain>
        <tissue evidence="3">Muscle</tissue>
    </source>
</reference>
<feature type="domain" description="Reverse transcriptase" evidence="2">
    <location>
        <begin position="176"/>
        <end position="261"/>
    </location>
</feature>
<dbReference type="Proteomes" id="UP001558652">
    <property type="component" value="Unassembled WGS sequence"/>
</dbReference>
<dbReference type="CDD" id="cd01647">
    <property type="entry name" value="RT_LTR"/>
    <property type="match status" value="1"/>
</dbReference>
<proteinExistence type="predicted"/>
<feature type="region of interest" description="Disordered" evidence="1">
    <location>
        <begin position="287"/>
        <end position="314"/>
    </location>
</feature>
<comment type="caution">
    <text evidence="3">The sequence shown here is derived from an EMBL/GenBank/DDBJ whole genome shotgun (WGS) entry which is preliminary data.</text>
</comment>
<evidence type="ECO:0000259" key="2">
    <source>
        <dbReference type="Pfam" id="PF00078"/>
    </source>
</evidence>
<dbReference type="InterPro" id="IPR043128">
    <property type="entry name" value="Rev_trsase/Diguanyl_cyclase"/>
</dbReference>
<dbReference type="AlphaFoldDB" id="A0ABD0YR36"/>
<keyword evidence="4" id="KW-1185">Reference proteome</keyword>
<dbReference type="InterPro" id="IPR000477">
    <property type="entry name" value="RT_dom"/>
</dbReference>
<gene>
    <name evidence="3" type="ORF">AAG570_008404</name>
</gene>
<dbReference type="PANTHER" id="PTHR24559:SF444">
    <property type="entry name" value="REVERSE TRANSCRIPTASE DOMAIN-CONTAINING PROTEIN"/>
    <property type="match status" value="1"/>
</dbReference>
<dbReference type="Pfam" id="PF00078">
    <property type="entry name" value="RVT_1"/>
    <property type="match status" value="1"/>
</dbReference>
<dbReference type="EMBL" id="JBFDAA010000003">
    <property type="protein sequence ID" value="KAL1138340.1"/>
    <property type="molecule type" value="Genomic_DNA"/>
</dbReference>
<dbReference type="GO" id="GO:0071897">
    <property type="term" value="P:DNA biosynthetic process"/>
    <property type="evidence" value="ECO:0007669"/>
    <property type="project" value="UniProtKB-ARBA"/>
</dbReference>
<organism evidence="3 4">
    <name type="scientific">Ranatra chinensis</name>
    <dbReference type="NCBI Taxonomy" id="642074"/>
    <lineage>
        <taxon>Eukaryota</taxon>
        <taxon>Metazoa</taxon>
        <taxon>Ecdysozoa</taxon>
        <taxon>Arthropoda</taxon>
        <taxon>Hexapoda</taxon>
        <taxon>Insecta</taxon>
        <taxon>Pterygota</taxon>
        <taxon>Neoptera</taxon>
        <taxon>Paraneoptera</taxon>
        <taxon>Hemiptera</taxon>
        <taxon>Heteroptera</taxon>
        <taxon>Panheteroptera</taxon>
        <taxon>Nepomorpha</taxon>
        <taxon>Nepidae</taxon>
        <taxon>Ranatrinae</taxon>
        <taxon>Ranatra</taxon>
    </lineage>
</organism>
<dbReference type="Gene3D" id="3.10.10.10">
    <property type="entry name" value="HIV Type 1 Reverse Transcriptase, subunit A, domain 1"/>
    <property type="match status" value="1"/>
</dbReference>
<evidence type="ECO:0000313" key="3">
    <source>
        <dbReference type="EMBL" id="KAL1138340.1"/>
    </source>
</evidence>
<dbReference type="Gene3D" id="3.30.70.270">
    <property type="match status" value="1"/>
</dbReference>
<name>A0ABD0YR36_9HEMI</name>